<evidence type="ECO:0000313" key="4">
    <source>
        <dbReference type="Proteomes" id="UP000191931"/>
    </source>
</evidence>
<evidence type="ECO:0000256" key="1">
    <source>
        <dbReference type="SAM" id="MobiDB-lite"/>
    </source>
</evidence>
<accession>A0A1W1HJC1</accession>
<dbReference type="AlphaFoldDB" id="A0A1W1HJC1"/>
<dbReference type="InterPro" id="IPR035986">
    <property type="entry name" value="PKD_dom_sf"/>
</dbReference>
<dbReference type="SMART" id="SM00089">
    <property type="entry name" value="PKD"/>
    <property type="match status" value="1"/>
</dbReference>
<dbReference type="Gene3D" id="2.60.40.10">
    <property type="entry name" value="Immunoglobulins"/>
    <property type="match status" value="1"/>
</dbReference>
<dbReference type="InterPro" id="IPR000601">
    <property type="entry name" value="PKD_dom"/>
</dbReference>
<protein>
    <recommendedName>
        <fullName evidence="2">PKD domain-containing protein</fullName>
    </recommendedName>
</protein>
<dbReference type="SUPFAM" id="SSF49299">
    <property type="entry name" value="PKD domain"/>
    <property type="match status" value="1"/>
</dbReference>
<feature type="region of interest" description="Disordered" evidence="1">
    <location>
        <begin position="273"/>
        <end position="295"/>
    </location>
</feature>
<dbReference type="InterPro" id="IPR022409">
    <property type="entry name" value="PKD/Chitinase_dom"/>
</dbReference>
<dbReference type="STRING" id="1246637.MTBBW1_760024"/>
<dbReference type="InterPro" id="IPR011460">
    <property type="entry name" value="Lcl_C"/>
</dbReference>
<dbReference type="Pfam" id="PF18911">
    <property type="entry name" value="PKD_4"/>
    <property type="match status" value="1"/>
</dbReference>
<reference evidence="3 4" key="1">
    <citation type="submission" date="2017-03" db="EMBL/GenBank/DDBJ databases">
        <authorList>
            <person name="Afonso C.L."/>
            <person name="Miller P.J."/>
            <person name="Scott M.A."/>
            <person name="Spackman E."/>
            <person name="Goraichik I."/>
            <person name="Dimitrov K.M."/>
            <person name="Suarez D.L."/>
            <person name="Swayne D.E."/>
        </authorList>
    </citation>
    <scope>NUCLEOTIDE SEQUENCE [LARGE SCALE GENOMIC DNA]</scope>
    <source>
        <strain evidence="3">PRJEB14757</strain>
    </source>
</reference>
<feature type="domain" description="PKD" evidence="2">
    <location>
        <begin position="560"/>
        <end position="615"/>
    </location>
</feature>
<dbReference type="PANTHER" id="PTHR35812:SF1">
    <property type="entry name" value="LIPOPROTEIN"/>
    <property type="match status" value="1"/>
</dbReference>
<dbReference type="InterPro" id="IPR013783">
    <property type="entry name" value="Ig-like_fold"/>
</dbReference>
<dbReference type="PANTHER" id="PTHR35812">
    <property type="entry name" value="LIPOPROTEIN"/>
    <property type="match status" value="1"/>
</dbReference>
<dbReference type="EMBL" id="FWEV01000321">
    <property type="protein sequence ID" value="SLM32560.1"/>
    <property type="molecule type" value="Genomic_DNA"/>
</dbReference>
<keyword evidence="4" id="KW-1185">Reference proteome</keyword>
<gene>
    <name evidence="3" type="ORF">MTBBW1_760024</name>
</gene>
<evidence type="ECO:0000313" key="3">
    <source>
        <dbReference type="EMBL" id="SLM32560.1"/>
    </source>
</evidence>
<dbReference type="PROSITE" id="PS50093">
    <property type="entry name" value="PKD"/>
    <property type="match status" value="1"/>
</dbReference>
<sequence length="747" mass="81138">MKKINILLFLLILVFTAFFSTITRAEGVIVVTFDDFLLSPASNHSLYTLNNDNPIYRDIVWDTGFGVFGEDYKICDDCPIFGIPHSGSFAITNHDDTDGLTITTPKILLGFWAGRNEYYGYGGGSEEITVYAIDTSGSVLGSVCHQLPDNHSGLAEPLEFVDTSAFSDLTGIQAYRIEPAEGCNMDCNWVADDFVFSEGVFTPVPDSGQNQSFTDTFGEDSDYSINPRSYTKLDADGNPLNDAASSWAMVRDNVTGLIWEVKTEDGTVHDRGNKYSWYDENPETNGGNAGTPGEGTDTQDYISALNAENFGGYSDWRLPTLHELTSLTDKGRNDPAVNTDYFPGTQSYWYWSSTTNAFSLNGEDAICVYFSAAYGNNIEKSNSGIFVRAVRSDMPGVEPLVRFVDNGDVTVSDRKTGLMFQQYHAEERLTWEDALVYCEDLVLAGFGDWRLPIIEELRAIVDYSRPSPPPVDADIFPDICGSYYWTSTTTLTDTGSAMAIYMHNGQDVSGADKNEAYYVLSVRAGGSNEAAAEDLILSIGAEPAYGRAPLSTTLSCTVVSGSPPFEYAWLFGDGTTGDDDENPSHTFENPGTYTATCTVVDSEGQSKTGAVVITVGEGFEYPDEYFVITDTSTVTVLSDTVYFVYGNAQANNLVIESGGRAKVMNFPGANTITIEAPSTIFTVFRSGATVTFEGTDGTLISLPATTDQQSVSFSDMPPVGLVIDAGEVMLGDQRLETTPALIDTVNS</sequence>
<dbReference type="CDD" id="cd00146">
    <property type="entry name" value="PKD"/>
    <property type="match status" value="1"/>
</dbReference>
<name>A0A1W1HJC1_9BACT</name>
<dbReference type="RefSeq" id="WP_080802481.1">
    <property type="nucleotide sequence ID" value="NZ_LT828543.1"/>
</dbReference>
<proteinExistence type="predicted"/>
<dbReference type="Proteomes" id="UP000191931">
    <property type="component" value="Unassembled WGS sequence"/>
</dbReference>
<organism evidence="3 4">
    <name type="scientific">Desulfamplus magnetovallimortis</name>
    <dbReference type="NCBI Taxonomy" id="1246637"/>
    <lineage>
        <taxon>Bacteria</taxon>
        <taxon>Pseudomonadati</taxon>
        <taxon>Thermodesulfobacteriota</taxon>
        <taxon>Desulfobacteria</taxon>
        <taxon>Desulfobacterales</taxon>
        <taxon>Desulfobacteraceae</taxon>
        <taxon>Desulfamplus</taxon>
    </lineage>
</organism>
<evidence type="ECO:0000259" key="2">
    <source>
        <dbReference type="PROSITE" id="PS50093"/>
    </source>
</evidence>
<dbReference type="Pfam" id="PF07603">
    <property type="entry name" value="Lcl_C"/>
    <property type="match status" value="2"/>
</dbReference>
<dbReference type="OrthoDB" id="9793251at2"/>